<feature type="domain" description="CN hydrolase" evidence="6">
    <location>
        <begin position="5"/>
        <end position="238"/>
    </location>
</feature>
<evidence type="ECO:0000313" key="7">
    <source>
        <dbReference type="EMBL" id="SHI99226.1"/>
    </source>
</evidence>
<evidence type="ECO:0000256" key="5">
    <source>
        <dbReference type="ARBA" id="ARBA00072139"/>
    </source>
</evidence>
<dbReference type="InterPro" id="IPR052737">
    <property type="entry name" value="Omega-amidase_YafV"/>
</dbReference>
<dbReference type="AlphaFoldDB" id="A0A1M6FNH1"/>
<dbReference type="GO" id="GO:0106008">
    <property type="term" value="F:2-oxoglutaramate amidase activity"/>
    <property type="evidence" value="ECO:0007669"/>
    <property type="project" value="TreeGrafter"/>
</dbReference>
<protein>
    <recommendedName>
        <fullName evidence="5">Omega-amidase YafV</fullName>
        <ecNumber evidence="3">3.5.1.3</ecNumber>
    </recommendedName>
</protein>
<proteinExistence type="inferred from homology"/>
<dbReference type="SUPFAM" id="SSF56317">
    <property type="entry name" value="Carbon-nitrogen hydrolase"/>
    <property type="match status" value="1"/>
</dbReference>
<dbReference type="GO" id="GO:0050152">
    <property type="term" value="F:omega-amidase activity"/>
    <property type="evidence" value="ECO:0007669"/>
    <property type="project" value="UniProtKB-EC"/>
</dbReference>
<gene>
    <name evidence="7" type="ORF">SAMN04488508_104381</name>
</gene>
<evidence type="ECO:0000256" key="3">
    <source>
        <dbReference type="ARBA" id="ARBA00039118"/>
    </source>
</evidence>
<dbReference type="FunFam" id="3.60.110.10:FF:000004">
    <property type="entry name" value="Carbon-nitrogen hydrolase"/>
    <property type="match status" value="1"/>
</dbReference>
<accession>A0A1M6FNH1</accession>
<dbReference type="PROSITE" id="PS50263">
    <property type="entry name" value="CN_HYDROLASE"/>
    <property type="match status" value="1"/>
</dbReference>
<dbReference type="PANTHER" id="PTHR47799:SF1">
    <property type="entry name" value="OMEGA-AMIDASE YAFV"/>
    <property type="match status" value="1"/>
</dbReference>
<evidence type="ECO:0000256" key="2">
    <source>
        <dbReference type="ARBA" id="ARBA00022801"/>
    </source>
</evidence>
<sequence length="262" mass="30147">MNQYLRLALIQAHLSWENPIQNRAAFAQKISTIEDQVDLIVLPEMFTTGFTMNAADVAESMDGETVKWLQGMATQKKCAITGSIIIVEDDRYYNRFVFAFPDGKLQTYDKHQLFTLAKENEVFTAGSEEVIISYKGWRIKPQICYDLRFPVWARNTSDYDLLLYVASWPKPRINAWDALLKARAIENMCYCAGVNRVGLDGKGYEYNGHTAVYDVLGHSILEENPVEKETILYVNLDKVHIETTRKKLPFLEDADRFQIIQE</sequence>
<dbReference type="PANTHER" id="PTHR47799">
    <property type="entry name" value="OMEGA-AMIDASE YAFV"/>
    <property type="match status" value="1"/>
</dbReference>
<keyword evidence="2 7" id="KW-0378">Hydrolase</keyword>
<dbReference type="Pfam" id="PF00795">
    <property type="entry name" value="CN_hydrolase"/>
    <property type="match status" value="1"/>
</dbReference>
<dbReference type="EC" id="3.5.1.3" evidence="3"/>
<dbReference type="NCBIfam" id="NF007757">
    <property type="entry name" value="PRK10438.1"/>
    <property type="match status" value="1"/>
</dbReference>
<dbReference type="CDD" id="cd07575">
    <property type="entry name" value="Xc-1258_like"/>
    <property type="match status" value="1"/>
</dbReference>
<comment type="catalytic activity">
    <reaction evidence="4">
        <text>a monoamide of a dicarboxylate + H2O = a dicarboxylate + NH4(+)</text>
        <dbReference type="Rhea" id="RHEA:11716"/>
        <dbReference type="ChEBI" id="CHEBI:15377"/>
        <dbReference type="ChEBI" id="CHEBI:28938"/>
        <dbReference type="ChEBI" id="CHEBI:28965"/>
        <dbReference type="ChEBI" id="CHEBI:77450"/>
        <dbReference type="EC" id="3.5.1.3"/>
    </reaction>
</comment>
<dbReference type="EMBL" id="FQYP01000004">
    <property type="protein sequence ID" value="SHI99226.1"/>
    <property type="molecule type" value="Genomic_DNA"/>
</dbReference>
<dbReference type="InterPro" id="IPR003010">
    <property type="entry name" value="C-N_Hydrolase"/>
</dbReference>
<dbReference type="RefSeq" id="WP_073316184.1">
    <property type="nucleotide sequence ID" value="NZ_FQYP01000004.1"/>
</dbReference>
<evidence type="ECO:0000313" key="8">
    <source>
        <dbReference type="Proteomes" id="UP000184432"/>
    </source>
</evidence>
<reference evidence="8" key="1">
    <citation type="submission" date="2016-11" db="EMBL/GenBank/DDBJ databases">
        <authorList>
            <person name="Varghese N."/>
            <person name="Submissions S."/>
        </authorList>
    </citation>
    <scope>NUCLEOTIDE SEQUENCE [LARGE SCALE GENOMIC DNA]</scope>
    <source>
        <strain evidence="8">DSM 22623</strain>
    </source>
</reference>
<evidence type="ECO:0000256" key="1">
    <source>
        <dbReference type="ARBA" id="ARBA00010613"/>
    </source>
</evidence>
<evidence type="ECO:0000259" key="6">
    <source>
        <dbReference type="PROSITE" id="PS50263"/>
    </source>
</evidence>
<evidence type="ECO:0000256" key="4">
    <source>
        <dbReference type="ARBA" id="ARBA00052904"/>
    </source>
</evidence>
<keyword evidence="8" id="KW-1185">Reference proteome</keyword>
<organism evidence="7 8">
    <name type="scientific">Aquimarina spongiae</name>
    <dbReference type="NCBI Taxonomy" id="570521"/>
    <lineage>
        <taxon>Bacteria</taxon>
        <taxon>Pseudomonadati</taxon>
        <taxon>Bacteroidota</taxon>
        <taxon>Flavobacteriia</taxon>
        <taxon>Flavobacteriales</taxon>
        <taxon>Flavobacteriaceae</taxon>
        <taxon>Aquimarina</taxon>
    </lineage>
</organism>
<comment type="similarity">
    <text evidence="1">Belongs to the carbon-nitrogen hydrolase superfamily. NIT1/NIT2 family.</text>
</comment>
<dbReference type="Gene3D" id="3.60.110.10">
    <property type="entry name" value="Carbon-nitrogen hydrolase"/>
    <property type="match status" value="1"/>
</dbReference>
<name>A0A1M6FNH1_9FLAO</name>
<dbReference type="Proteomes" id="UP000184432">
    <property type="component" value="Unassembled WGS sequence"/>
</dbReference>
<dbReference type="STRING" id="570521.SAMN04488508_104381"/>
<dbReference type="InterPro" id="IPR036526">
    <property type="entry name" value="C-N_Hydrolase_sf"/>
</dbReference>
<dbReference type="OrthoDB" id="9811121at2"/>